<dbReference type="EMBL" id="JAAIWN010000004">
    <property type="protein sequence ID" value="NEY80551.1"/>
    <property type="molecule type" value="Genomic_DNA"/>
</dbReference>
<dbReference type="RefSeq" id="WP_163240052.1">
    <property type="nucleotide sequence ID" value="NZ_JAAIWN010000004.1"/>
</dbReference>
<protein>
    <submittedName>
        <fullName evidence="2">HEAT repeat domain-containing protein</fullName>
    </submittedName>
</protein>
<gene>
    <name evidence="2" type="ORF">G4D64_03230</name>
    <name evidence="1" type="ORF">H1Z61_03235</name>
</gene>
<evidence type="ECO:0000313" key="4">
    <source>
        <dbReference type="Proteomes" id="UP000570010"/>
    </source>
</evidence>
<organism evidence="2 3">
    <name type="scientific">Bacillus aquiflavi</name>
    <dbReference type="NCBI Taxonomy" id="2672567"/>
    <lineage>
        <taxon>Bacteria</taxon>
        <taxon>Bacillati</taxon>
        <taxon>Bacillota</taxon>
        <taxon>Bacilli</taxon>
        <taxon>Bacillales</taxon>
        <taxon>Bacillaceae</taxon>
        <taxon>Bacillus</taxon>
    </lineage>
</organism>
<dbReference type="InterPro" id="IPR016024">
    <property type="entry name" value="ARM-type_fold"/>
</dbReference>
<name>A0A6B3VYB0_9BACI</name>
<dbReference type="Gene3D" id="1.25.10.10">
    <property type="entry name" value="Leucine-rich Repeat Variant"/>
    <property type="match status" value="1"/>
</dbReference>
<accession>A0A6B3VYB0</accession>
<evidence type="ECO:0000313" key="2">
    <source>
        <dbReference type="EMBL" id="NEY80551.1"/>
    </source>
</evidence>
<dbReference type="AlphaFoldDB" id="A0A6B3VYB0"/>
<evidence type="ECO:0000313" key="3">
    <source>
        <dbReference type="Proteomes" id="UP000472971"/>
    </source>
</evidence>
<keyword evidence="3" id="KW-1185">Reference proteome</keyword>
<dbReference type="Proteomes" id="UP000472971">
    <property type="component" value="Unassembled WGS sequence"/>
</dbReference>
<evidence type="ECO:0000313" key="1">
    <source>
        <dbReference type="EMBL" id="MBA4536178.1"/>
    </source>
</evidence>
<dbReference type="Proteomes" id="UP000570010">
    <property type="component" value="Unassembled WGS sequence"/>
</dbReference>
<dbReference type="SUPFAM" id="SSF48371">
    <property type="entry name" value="ARM repeat"/>
    <property type="match status" value="1"/>
</dbReference>
<proteinExistence type="predicted"/>
<comment type="caution">
    <text evidence="2">The sequence shown here is derived from an EMBL/GenBank/DDBJ whole genome shotgun (WGS) entry which is preliminary data.</text>
</comment>
<sequence length="317" mass="36451">MNDYKEYVCDLLYRMTINTDEEGREVKNSKEQVSWKAMREAERLDHSSLISVTAEMVRESQDAETRKNACFLLSQLAKNTGNMVAVRIMLDEFLLTTDMRTKSSMLGFFTYVPKIPDAEPFLALSKSQNNDIRQKAIQVLARCQPEHVKERLLELIRNSKNDCDKIYTIRTLSELRMGELLSEVLGHIISTNAKVRSLVIRFAGDFGNAAHIPLFIEALKNDRSTEVKYHAMKAIDRLGELTHIDTVLKRVKAIISRKQRGGGVFPKSELMYGISFLYRVASDHDEVKKLLYSLQTSKSDRLFEHEAEWLAQLVEKR</sequence>
<reference evidence="2 3" key="1">
    <citation type="submission" date="2020-02" db="EMBL/GenBank/DDBJ databases">
        <title>Bacillus aquiflavi sp. nov., isolated from yellow water of strong flavor Chinese baijiu in Yibin region of China.</title>
        <authorList>
            <person name="Xie J."/>
        </authorList>
    </citation>
    <scope>NUCLEOTIDE SEQUENCE [LARGE SCALE GENOMIC DNA]</scope>
    <source>
        <strain evidence="2 3">3H-10</strain>
    </source>
</reference>
<reference evidence="1 4" key="2">
    <citation type="submission" date="2020-07" db="EMBL/GenBank/DDBJ databases">
        <authorList>
            <person name="Feng H."/>
        </authorList>
    </citation>
    <scope>NUCLEOTIDE SEQUENCE [LARGE SCALE GENOMIC DNA]</scope>
    <source>
        <strain evidence="1">S-12</strain>
        <strain evidence="4">s-12</strain>
    </source>
</reference>
<dbReference type="InterPro" id="IPR011989">
    <property type="entry name" value="ARM-like"/>
</dbReference>
<dbReference type="EMBL" id="JACEIO010000004">
    <property type="protein sequence ID" value="MBA4536178.1"/>
    <property type="molecule type" value="Genomic_DNA"/>
</dbReference>